<protein>
    <submittedName>
        <fullName evidence="2">Uncharacterized protein</fullName>
    </submittedName>
</protein>
<name>A0ABD2JWD5_9BILA</name>
<dbReference type="Proteomes" id="UP001620626">
    <property type="component" value="Unassembled WGS sequence"/>
</dbReference>
<sequence>MVTHFFAHFLPENWKCPKKRIPAELLFEICHSLPFRLRWATDRVALAFDHFVLKIQCVWMKAEFRRQIKIEQKKQLLIIAKRELSKVTKKLLDDELSSRFESIAFNFQVDFDFGVEGMDLRGMTSFEIFNKKLEKILAERVDYEDPNSIVNAVQILVCQINFGLIFIYNRTDFPNGPEQSFLHYPSFALALHKHSDFKHNEPSSLAAICELVAAFMDCPAHELANATTANAQRVFGLELEDNHHQQQQEQQQQCNDNENDDSPMVN</sequence>
<organism evidence="2 3">
    <name type="scientific">Heterodera trifolii</name>
    <dbReference type="NCBI Taxonomy" id="157864"/>
    <lineage>
        <taxon>Eukaryota</taxon>
        <taxon>Metazoa</taxon>
        <taxon>Ecdysozoa</taxon>
        <taxon>Nematoda</taxon>
        <taxon>Chromadorea</taxon>
        <taxon>Rhabditida</taxon>
        <taxon>Tylenchina</taxon>
        <taxon>Tylenchomorpha</taxon>
        <taxon>Tylenchoidea</taxon>
        <taxon>Heteroderidae</taxon>
        <taxon>Heteroderinae</taxon>
        <taxon>Heterodera</taxon>
    </lineage>
</organism>
<dbReference type="EMBL" id="JBICBT010000887">
    <property type="protein sequence ID" value="KAL3094942.1"/>
    <property type="molecule type" value="Genomic_DNA"/>
</dbReference>
<evidence type="ECO:0000256" key="1">
    <source>
        <dbReference type="SAM" id="MobiDB-lite"/>
    </source>
</evidence>
<dbReference type="AlphaFoldDB" id="A0ABD2JWD5"/>
<feature type="compositionally biased region" description="Acidic residues" evidence="1">
    <location>
        <begin position="257"/>
        <end position="266"/>
    </location>
</feature>
<accession>A0ABD2JWD5</accession>
<keyword evidence="3" id="KW-1185">Reference proteome</keyword>
<proteinExistence type="predicted"/>
<dbReference type="Gene3D" id="3.20.20.140">
    <property type="entry name" value="Metal-dependent hydrolases"/>
    <property type="match status" value="1"/>
</dbReference>
<evidence type="ECO:0000313" key="2">
    <source>
        <dbReference type="EMBL" id="KAL3094942.1"/>
    </source>
</evidence>
<feature type="compositionally biased region" description="Low complexity" evidence="1">
    <location>
        <begin position="247"/>
        <end position="256"/>
    </location>
</feature>
<evidence type="ECO:0000313" key="3">
    <source>
        <dbReference type="Proteomes" id="UP001620626"/>
    </source>
</evidence>
<feature type="region of interest" description="Disordered" evidence="1">
    <location>
        <begin position="241"/>
        <end position="266"/>
    </location>
</feature>
<reference evidence="2 3" key="1">
    <citation type="submission" date="2024-10" db="EMBL/GenBank/DDBJ databases">
        <authorList>
            <person name="Kim D."/>
        </authorList>
    </citation>
    <scope>NUCLEOTIDE SEQUENCE [LARGE SCALE GENOMIC DNA]</scope>
    <source>
        <strain evidence="2">BH-2024</strain>
    </source>
</reference>
<gene>
    <name evidence="2" type="ORF">niasHT_021210</name>
</gene>
<comment type="caution">
    <text evidence="2">The sequence shown here is derived from an EMBL/GenBank/DDBJ whole genome shotgun (WGS) entry which is preliminary data.</text>
</comment>